<keyword evidence="3" id="KW-1185">Reference proteome</keyword>
<evidence type="ECO:0000313" key="2">
    <source>
        <dbReference type="EMBL" id="KAJ7363725.1"/>
    </source>
</evidence>
<protein>
    <submittedName>
        <fullName evidence="2">Uncharacterized protein</fullName>
    </submittedName>
</protein>
<evidence type="ECO:0000313" key="3">
    <source>
        <dbReference type="Proteomes" id="UP001218218"/>
    </source>
</evidence>
<feature type="region of interest" description="Disordered" evidence="1">
    <location>
        <begin position="62"/>
        <end position="87"/>
    </location>
</feature>
<dbReference type="AlphaFoldDB" id="A0AAD7AMT4"/>
<sequence length="169" mass="20307">MAPRGKLAYFFGEPLKILTYFLPLYLSTAANKKEDFWTQFNPVWAEAYKELDKDEKEELKDLEESYKDEKKATQEENQEQKKKKGCRKAVLKPLPQTSERLNELRECGADLTKIKQWYWNQRTKDKGRKVEPFRVWLSRLTAQQGRPCHLQMTWVLWWDLQHGDVLRLR</sequence>
<feature type="compositionally biased region" description="Basic and acidic residues" evidence="1">
    <location>
        <begin position="62"/>
        <end position="80"/>
    </location>
</feature>
<dbReference type="Proteomes" id="UP001218218">
    <property type="component" value="Unassembled WGS sequence"/>
</dbReference>
<accession>A0AAD7AMT4</accession>
<dbReference type="EMBL" id="JARIHO010000003">
    <property type="protein sequence ID" value="KAJ7363725.1"/>
    <property type="molecule type" value="Genomic_DNA"/>
</dbReference>
<comment type="caution">
    <text evidence="2">The sequence shown here is derived from an EMBL/GenBank/DDBJ whole genome shotgun (WGS) entry which is preliminary data.</text>
</comment>
<organism evidence="2 3">
    <name type="scientific">Mycena albidolilacea</name>
    <dbReference type="NCBI Taxonomy" id="1033008"/>
    <lineage>
        <taxon>Eukaryota</taxon>
        <taxon>Fungi</taxon>
        <taxon>Dikarya</taxon>
        <taxon>Basidiomycota</taxon>
        <taxon>Agaricomycotina</taxon>
        <taxon>Agaricomycetes</taxon>
        <taxon>Agaricomycetidae</taxon>
        <taxon>Agaricales</taxon>
        <taxon>Marasmiineae</taxon>
        <taxon>Mycenaceae</taxon>
        <taxon>Mycena</taxon>
    </lineage>
</organism>
<evidence type="ECO:0000256" key="1">
    <source>
        <dbReference type="SAM" id="MobiDB-lite"/>
    </source>
</evidence>
<reference evidence="2" key="1">
    <citation type="submission" date="2023-03" db="EMBL/GenBank/DDBJ databases">
        <title>Massive genome expansion in bonnet fungi (Mycena s.s.) driven by repeated elements and novel gene families across ecological guilds.</title>
        <authorList>
            <consortium name="Lawrence Berkeley National Laboratory"/>
            <person name="Harder C.B."/>
            <person name="Miyauchi S."/>
            <person name="Viragh M."/>
            <person name="Kuo A."/>
            <person name="Thoen E."/>
            <person name="Andreopoulos B."/>
            <person name="Lu D."/>
            <person name="Skrede I."/>
            <person name="Drula E."/>
            <person name="Henrissat B."/>
            <person name="Morin E."/>
            <person name="Kohler A."/>
            <person name="Barry K."/>
            <person name="LaButti K."/>
            <person name="Morin E."/>
            <person name="Salamov A."/>
            <person name="Lipzen A."/>
            <person name="Mereny Z."/>
            <person name="Hegedus B."/>
            <person name="Baldrian P."/>
            <person name="Stursova M."/>
            <person name="Weitz H."/>
            <person name="Taylor A."/>
            <person name="Grigoriev I.V."/>
            <person name="Nagy L.G."/>
            <person name="Martin F."/>
            <person name="Kauserud H."/>
        </authorList>
    </citation>
    <scope>NUCLEOTIDE SEQUENCE</scope>
    <source>
        <strain evidence="2">CBHHK002</strain>
    </source>
</reference>
<gene>
    <name evidence="2" type="ORF">DFH08DRAFT_949359</name>
</gene>
<proteinExistence type="predicted"/>
<name>A0AAD7AMT4_9AGAR</name>